<accession>A0ABR1UGZ1</accession>
<dbReference type="Proteomes" id="UP001480595">
    <property type="component" value="Unassembled WGS sequence"/>
</dbReference>
<dbReference type="RefSeq" id="XP_066713618.1">
    <property type="nucleotide sequence ID" value="XM_066860029.1"/>
</dbReference>
<evidence type="ECO:0000313" key="1">
    <source>
        <dbReference type="EMBL" id="KAK8058172.1"/>
    </source>
</evidence>
<name>A0ABR1UGZ1_9PEZI</name>
<protein>
    <submittedName>
        <fullName evidence="1">Uncharacterized protein</fullName>
    </submittedName>
</protein>
<comment type="caution">
    <text evidence="1">The sequence shown here is derived from an EMBL/GenBank/DDBJ whole genome shotgun (WGS) entry which is preliminary data.</text>
</comment>
<dbReference type="GeneID" id="92093092"/>
<dbReference type="EMBL" id="JAQQWL010000009">
    <property type="protein sequence ID" value="KAK8058172.1"/>
    <property type="molecule type" value="Genomic_DNA"/>
</dbReference>
<evidence type="ECO:0000313" key="2">
    <source>
        <dbReference type="Proteomes" id="UP001480595"/>
    </source>
</evidence>
<keyword evidence="2" id="KW-1185">Reference proteome</keyword>
<sequence>MQSIIQKQGVWAERLLRMVRQLPEGLQKQKDLRDQAWLEANPLIQRWSGEKGSSHNDDDYDGDDESRESFLPWLFLMRWMTDWSFDAFENEPVFDWDMTRWLLYITGNVAIHQWSLDEEEKQLGQASWPSTILTKMVKTQTRWELTRGMEPLLAQMQEAAEIEVSSWKALG</sequence>
<organism evidence="1 2">
    <name type="scientific">Apiospora phragmitis</name>
    <dbReference type="NCBI Taxonomy" id="2905665"/>
    <lineage>
        <taxon>Eukaryota</taxon>
        <taxon>Fungi</taxon>
        <taxon>Dikarya</taxon>
        <taxon>Ascomycota</taxon>
        <taxon>Pezizomycotina</taxon>
        <taxon>Sordariomycetes</taxon>
        <taxon>Xylariomycetidae</taxon>
        <taxon>Amphisphaeriales</taxon>
        <taxon>Apiosporaceae</taxon>
        <taxon>Apiospora</taxon>
    </lineage>
</organism>
<proteinExistence type="predicted"/>
<reference evidence="1 2" key="1">
    <citation type="submission" date="2023-01" db="EMBL/GenBank/DDBJ databases">
        <title>Analysis of 21 Apiospora genomes using comparative genomics revels a genus with tremendous synthesis potential of carbohydrate active enzymes and secondary metabolites.</title>
        <authorList>
            <person name="Sorensen T."/>
        </authorList>
    </citation>
    <scope>NUCLEOTIDE SEQUENCE [LARGE SCALE GENOMIC DNA]</scope>
    <source>
        <strain evidence="1 2">CBS 135458</strain>
    </source>
</reference>
<gene>
    <name evidence="1" type="ORF">PG994_008620</name>
</gene>